<keyword evidence="1" id="KW-0812">Transmembrane</keyword>
<dbReference type="Gene3D" id="1.10.780.10">
    <property type="entry name" value="Hydroxylamine Oxidoreductase, Chain A, domain 1"/>
    <property type="match status" value="1"/>
</dbReference>
<evidence type="ECO:0000313" key="2">
    <source>
        <dbReference type="EMBL" id="VAW67796.1"/>
    </source>
</evidence>
<name>A0A3B0YHH1_9ZZZZ</name>
<organism evidence="2">
    <name type="scientific">hydrothermal vent metagenome</name>
    <dbReference type="NCBI Taxonomy" id="652676"/>
    <lineage>
        <taxon>unclassified sequences</taxon>
        <taxon>metagenomes</taxon>
        <taxon>ecological metagenomes</taxon>
    </lineage>
</organism>
<dbReference type="Gene3D" id="1.20.850.10">
    <property type="entry name" value="Hydroxylamine Oxidoreductase, Chain A, domain 2"/>
    <property type="match status" value="1"/>
</dbReference>
<feature type="transmembrane region" description="Helical" evidence="1">
    <location>
        <begin position="6"/>
        <end position="24"/>
    </location>
</feature>
<sequence>MNTNKFRYYILIFILSIISTQLYAKNKSIPSGNIDNQTCIECHEKINPQLINDWKNSIHARTQPVIDCVSCHGSLHKKIAAHARPDKTCIECHGGDKSPAVHSYTSSKHGIIMRLEKNTYDWQQPLAQANYRAPGCSYCHMHDSNHNINSLSRASLMDKKAADNNETSIRSVCQDCHAPRYITRLLVNGENMLEIARKKVREGNGLIEQASALFSESELKPARQLMEKMQHHLKNVYLGVAHQSPDYQWWHGHPALDGDLLNIKGSISELHRNKVNHKP</sequence>
<dbReference type="AlphaFoldDB" id="A0A3B0YHH1"/>
<proteinExistence type="predicted"/>
<dbReference type="InterPro" id="IPR036280">
    <property type="entry name" value="Multihaem_cyt_sf"/>
</dbReference>
<dbReference type="EMBL" id="UOFI01000109">
    <property type="protein sequence ID" value="VAW67796.1"/>
    <property type="molecule type" value="Genomic_DNA"/>
</dbReference>
<dbReference type="Pfam" id="PF13447">
    <property type="entry name" value="Multi-haem_cyto"/>
    <property type="match status" value="1"/>
</dbReference>
<keyword evidence="1" id="KW-1133">Transmembrane helix</keyword>
<gene>
    <name evidence="2" type="ORF">MNBD_GAMMA09-390</name>
</gene>
<reference evidence="2" key="1">
    <citation type="submission" date="2018-06" db="EMBL/GenBank/DDBJ databases">
        <authorList>
            <person name="Zhirakovskaya E."/>
        </authorList>
    </citation>
    <scope>NUCLEOTIDE SEQUENCE</scope>
</reference>
<dbReference type="SUPFAM" id="SSF48695">
    <property type="entry name" value="Multiheme cytochromes"/>
    <property type="match status" value="1"/>
</dbReference>
<accession>A0A3B0YHH1</accession>
<protein>
    <submittedName>
        <fullName evidence="2">Uncharacterized protein</fullName>
    </submittedName>
</protein>
<evidence type="ECO:0000256" key="1">
    <source>
        <dbReference type="SAM" id="Phobius"/>
    </source>
</evidence>
<keyword evidence="1" id="KW-0472">Membrane</keyword>